<evidence type="ECO:0000256" key="6">
    <source>
        <dbReference type="ARBA" id="ARBA00022989"/>
    </source>
</evidence>
<evidence type="ECO:0000256" key="7">
    <source>
        <dbReference type="ARBA" id="ARBA00023136"/>
    </source>
</evidence>
<evidence type="ECO:0000256" key="3">
    <source>
        <dbReference type="ARBA" id="ARBA00022606"/>
    </source>
</evidence>
<comment type="subcellular location">
    <subcellularLocation>
        <location evidence="1">Cell membrane</location>
        <topology evidence="1">Multi-pass membrane protein</topology>
    </subcellularLocation>
</comment>
<dbReference type="GO" id="GO:0005886">
    <property type="term" value="C:plasma membrane"/>
    <property type="evidence" value="ECO:0007669"/>
    <property type="project" value="UniProtKB-SubCell"/>
</dbReference>
<evidence type="ECO:0000313" key="12">
    <source>
        <dbReference type="Proteomes" id="UP000617340"/>
    </source>
</evidence>
<keyword evidence="4 10" id="KW-0812">Transmembrane</keyword>
<evidence type="ECO:0000256" key="10">
    <source>
        <dbReference type="SAM" id="Phobius"/>
    </source>
</evidence>
<keyword evidence="2" id="KW-1003">Cell membrane</keyword>
<evidence type="ECO:0000256" key="2">
    <source>
        <dbReference type="ARBA" id="ARBA00022475"/>
    </source>
</evidence>
<keyword evidence="7 10" id="KW-0472">Membrane</keyword>
<keyword evidence="9" id="KW-0807">Transducer</keyword>
<dbReference type="EMBL" id="JACSDZ010000013">
    <property type="protein sequence ID" value="KAF7388751.1"/>
    <property type="molecule type" value="Genomic_DNA"/>
</dbReference>
<name>A0A834JJJ4_VESGE</name>
<proteinExistence type="predicted"/>
<dbReference type="GO" id="GO:0007165">
    <property type="term" value="P:signal transduction"/>
    <property type="evidence" value="ECO:0007669"/>
    <property type="project" value="UniProtKB-KW"/>
</dbReference>
<evidence type="ECO:0000256" key="9">
    <source>
        <dbReference type="ARBA" id="ARBA00023224"/>
    </source>
</evidence>
<evidence type="ECO:0000256" key="5">
    <source>
        <dbReference type="ARBA" id="ARBA00022725"/>
    </source>
</evidence>
<sequence length="228" mass="25994">MSTERCVLYRGRTTTDYCYSQQTLLRMASTINGMGCQVPFYALSIRTQKLLLFALTRSMKPSVLSIGGFFVSSHEVFAGFYQLLTTDIKLESTMRVLQQMFTATCILCTYSATSFKFVAMFELSTELKKTSEIIECSSYIVSTLFTTYVNFYIGQRLMNHSNAASNELCQVPYYVLSVKTQKLLLFTIMRSMKPCILSIGGIFVSSHEVFAWITQKAFSFSTIYYNLR</sequence>
<dbReference type="GO" id="GO:0005549">
    <property type="term" value="F:odorant binding"/>
    <property type="evidence" value="ECO:0007669"/>
    <property type="project" value="InterPro"/>
</dbReference>
<dbReference type="Proteomes" id="UP000617340">
    <property type="component" value="Unassembled WGS sequence"/>
</dbReference>
<organism evidence="11 12">
    <name type="scientific">Vespula germanica</name>
    <name type="common">German yellow jacket</name>
    <name type="synonym">Paravespula germanica</name>
    <dbReference type="NCBI Taxonomy" id="30212"/>
    <lineage>
        <taxon>Eukaryota</taxon>
        <taxon>Metazoa</taxon>
        <taxon>Ecdysozoa</taxon>
        <taxon>Arthropoda</taxon>
        <taxon>Hexapoda</taxon>
        <taxon>Insecta</taxon>
        <taxon>Pterygota</taxon>
        <taxon>Neoptera</taxon>
        <taxon>Endopterygota</taxon>
        <taxon>Hymenoptera</taxon>
        <taxon>Apocrita</taxon>
        <taxon>Aculeata</taxon>
        <taxon>Vespoidea</taxon>
        <taxon>Vespidae</taxon>
        <taxon>Vespinae</taxon>
        <taxon>Vespula</taxon>
    </lineage>
</organism>
<gene>
    <name evidence="11" type="ORF">HZH68_012693</name>
</gene>
<accession>A0A834JJJ4</accession>
<feature type="transmembrane region" description="Helical" evidence="10">
    <location>
        <begin position="63"/>
        <end position="84"/>
    </location>
</feature>
<reference evidence="11" key="1">
    <citation type="journal article" date="2020" name="G3 (Bethesda)">
        <title>High-Quality Assemblies for Three Invasive Social Wasps from the &lt;i&gt;Vespula&lt;/i&gt; Genus.</title>
        <authorList>
            <person name="Harrop T.W.R."/>
            <person name="Guhlin J."/>
            <person name="McLaughlin G.M."/>
            <person name="Permina E."/>
            <person name="Stockwell P."/>
            <person name="Gilligan J."/>
            <person name="Le Lec M.F."/>
            <person name="Gruber M.A.M."/>
            <person name="Quinn O."/>
            <person name="Lovegrove M."/>
            <person name="Duncan E.J."/>
            <person name="Remnant E.J."/>
            <person name="Van Eeckhoven J."/>
            <person name="Graham B."/>
            <person name="Knapp R.A."/>
            <person name="Langford K.W."/>
            <person name="Kronenberg Z."/>
            <person name="Press M.O."/>
            <person name="Eacker S.M."/>
            <person name="Wilson-Rankin E.E."/>
            <person name="Purcell J."/>
            <person name="Lester P.J."/>
            <person name="Dearden P.K."/>
        </authorList>
    </citation>
    <scope>NUCLEOTIDE SEQUENCE</scope>
    <source>
        <strain evidence="11">Linc-1</strain>
    </source>
</reference>
<keyword evidence="6 10" id="KW-1133">Transmembrane helix</keyword>
<keyword evidence="5" id="KW-0552">Olfaction</keyword>
<protein>
    <submittedName>
        <fullName evidence="11">Uncharacterized protein</fullName>
    </submittedName>
</protein>
<keyword evidence="12" id="KW-1185">Reference proteome</keyword>
<dbReference type="AlphaFoldDB" id="A0A834JJJ4"/>
<dbReference type="PANTHER" id="PTHR21137">
    <property type="entry name" value="ODORANT RECEPTOR"/>
    <property type="match status" value="1"/>
</dbReference>
<evidence type="ECO:0000256" key="8">
    <source>
        <dbReference type="ARBA" id="ARBA00023170"/>
    </source>
</evidence>
<evidence type="ECO:0000256" key="4">
    <source>
        <dbReference type="ARBA" id="ARBA00022692"/>
    </source>
</evidence>
<comment type="caution">
    <text evidence="11">The sequence shown here is derived from an EMBL/GenBank/DDBJ whole genome shotgun (WGS) entry which is preliminary data.</text>
</comment>
<keyword evidence="8" id="KW-0675">Receptor</keyword>
<keyword evidence="3" id="KW-0716">Sensory transduction</keyword>
<dbReference type="InterPro" id="IPR004117">
    <property type="entry name" value="7tm6_olfct_rcpt"/>
</dbReference>
<evidence type="ECO:0000256" key="1">
    <source>
        <dbReference type="ARBA" id="ARBA00004651"/>
    </source>
</evidence>
<dbReference type="GO" id="GO:0004984">
    <property type="term" value="F:olfactory receptor activity"/>
    <property type="evidence" value="ECO:0007669"/>
    <property type="project" value="InterPro"/>
</dbReference>
<feature type="transmembrane region" description="Helical" evidence="10">
    <location>
        <begin position="96"/>
        <end position="119"/>
    </location>
</feature>
<dbReference type="Pfam" id="PF02949">
    <property type="entry name" value="7tm_6"/>
    <property type="match status" value="1"/>
</dbReference>
<evidence type="ECO:0000313" key="11">
    <source>
        <dbReference type="EMBL" id="KAF7388751.1"/>
    </source>
</evidence>
<dbReference type="PANTHER" id="PTHR21137:SF35">
    <property type="entry name" value="ODORANT RECEPTOR 19A-RELATED"/>
    <property type="match status" value="1"/>
</dbReference>